<dbReference type="PANTHER" id="PTHR10954:SF18">
    <property type="entry name" value="RIBONUCLEASE HII"/>
    <property type="match status" value="1"/>
</dbReference>
<evidence type="ECO:0000256" key="9">
    <source>
        <dbReference type="ARBA" id="ARBA00022722"/>
    </source>
</evidence>
<gene>
    <name evidence="14" type="primary">rnhB</name>
    <name evidence="18" type="ordered locus">SAR116_1666</name>
</gene>
<evidence type="ECO:0000256" key="11">
    <source>
        <dbReference type="ARBA" id="ARBA00022759"/>
    </source>
</evidence>
<comment type="similarity">
    <text evidence="5 14 16">Belongs to the RNase HII family.</text>
</comment>
<keyword evidence="13 14" id="KW-0464">Manganese</keyword>
<evidence type="ECO:0000313" key="18">
    <source>
        <dbReference type="EMBL" id="ADE39909.1"/>
    </source>
</evidence>
<feature type="binding site" evidence="14 15">
    <location>
        <position position="28"/>
    </location>
    <ligand>
        <name>a divalent metal cation</name>
        <dbReference type="ChEBI" id="CHEBI:60240"/>
    </ligand>
</feature>
<dbReference type="NCBIfam" id="NF000595">
    <property type="entry name" value="PRK00015.1-3"/>
    <property type="match status" value="1"/>
</dbReference>
<evidence type="ECO:0000256" key="8">
    <source>
        <dbReference type="ARBA" id="ARBA00022490"/>
    </source>
</evidence>
<dbReference type="CDD" id="cd07182">
    <property type="entry name" value="RNase_HII_bacteria_HII_like"/>
    <property type="match status" value="1"/>
</dbReference>
<dbReference type="EMBL" id="CP001751">
    <property type="protein sequence ID" value="ADE39909.1"/>
    <property type="molecule type" value="Genomic_DNA"/>
</dbReference>
<keyword evidence="11 14" id="KW-0255">Endonuclease</keyword>
<evidence type="ECO:0000256" key="14">
    <source>
        <dbReference type="HAMAP-Rule" id="MF_00052"/>
    </source>
</evidence>
<comment type="cofactor">
    <cofactor evidence="14 15">
        <name>Mn(2+)</name>
        <dbReference type="ChEBI" id="CHEBI:29035"/>
    </cofactor>
    <cofactor evidence="14 15">
        <name>Mg(2+)</name>
        <dbReference type="ChEBI" id="CHEBI:18420"/>
    </cofactor>
    <text evidence="14 15">Manganese or magnesium. Binds 1 divalent metal ion per monomer in the absence of substrate. May bind a second metal ion after substrate binding.</text>
</comment>
<keyword evidence="9 14" id="KW-0540">Nuclease</keyword>
<evidence type="ECO:0000256" key="3">
    <source>
        <dbReference type="ARBA" id="ARBA00004065"/>
    </source>
</evidence>
<dbReference type="PROSITE" id="PS51975">
    <property type="entry name" value="RNASE_H_2"/>
    <property type="match status" value="1"/>
</dbReference>
<comment type="subcellular location">
    <subcellularLocation>
        <location evidence="4 14">Cytoplasm</location>
    </subcellularLocation>
</comment>
<evidence type="ECO:0000256" key="10">
    <source>
        <dbReference type="ARBA" id="ARBA00022723"/>
    </source>
</evidence>
<proteinExistence type="inferred from homology"/>
<evidence type="ECO:0000256" key="15">
    <source>
        <dbReference type="PROSITE-ProRule" id="PRU01319"/>
    </source>
</evidence>
<dbReference type="SUPFAM" id="SSF53098">
    <property type="entry name" value="Ribonuclease H-like"/>
    <property type="match status" value="1"/>
</dbReference>
<dbReference type="OrthoDB" id="9803420at2"/>
<dbReference type="KEGG" id="apb:SAR116_1666"/>
<dbReference type="GO" id="GO:0005737">
    <property type="term" value="C:cytoplasm"/>
    <property type="evidence" value="ECO:0007669"/>
    <property type="project" value="UniProtKB-SubCell"/>
</dbReference>
<dbReference type="InterPro" id="IPR012337">
    <property type="entry name" value="RNaseH-like_sf"/>
</dbReference>
<keyword evidence="8 14" id="KW-0963">Cytoplasm</keyword>
<dbReference type="Gene3D" id="3.30.420.10">
    <property type="entry name" value="Ribonuclease H-like superfamily/Ribonuclease H"/>
    <property type="match status" value="1"/>
</dbReference>
<dbReference type="HAMAP" id="MF_00052_B">
    <property type="entry name" value="RNase_HII_B"/>
    <property type="match status" value="1"/>
</dbReference>
<dbReference type="EC" id="3.1.26.4" evidence="6 14"/>
<feature type="binding site" evidence="14 15">
    <location>
        <position position="29"/>
    </location>
    <ligand>
        <name>a divalent metal cation</name>
        <dbReference type="ChEBI" id="CHEBI:60240"/>
    </ligand>
</feature>
<evidence type="ECO:0000256" key="1">
    <source>
        <dbReference type="ARBA" id="ARBA00000077"/>
    </source>
</evidence>
<comment type="catalytic activity">
    <reaction evidence="1 14 15 16">
        <text>Endonucleolytic cleavage to 5'-phosphomonoester.</text>
        <dbReference type="EC" id="3.1.26.4"/>
    </reaction>
</comment>
<dbReference type="GO" id="GO:0006298">
    <property type="term" value="P:mismatch repair"/>
    <property type="evidence" value="ECO:0007669"/>
    <property type="project" value="TreeGrafter"/>
</dbReference>
<keyword evidence="12 14" id="KW-0378">Hydrolase</keyword>
<dbReference type="InterPro" id="IPR001352">
    <property type="entry name" value="RNase_HII/HIII"/>
</dbReference>
<dbReference type="InterPro" id="IPR036397">
    <property type="entry name" value="RNaseH_sf"/>
</dbReference>
<dbReference type="PANTHER" id="PTHR10954">
    <property type="entry name" value="RIBONUCLEASE H2 SUBUNIT A"/>
    <property type="match status" value="1"/>
</dbReference>
<dbReference type="AlphaFoldDB" id="D5BUG2"/>
<dbReference type="InterPro" id="IPR022898">
    <property type="entry name" value="RNase_HII"/>
</dbReference>
<sequence>MPPRPRPDAADPDLSREQAFEGLTIGIDEAGRGPWAGPVTVAAVWLDPKCYDDLPAGLDDSKKLKADKRAALYDALTTNTHIYSVISVPPAIIDAGNILQVTLQAMHDCAEDLAGQLAQAGYKSALHMLVDGSIMPPIPAPPVDGGLFTGEAVIGGDGLSLSIAAASIIAKHTRDGIMTELDAAYPGYGWATNMGYGTKAHQEGLATLGVTPHHRKSYKPVKRYLDEQTG</sequence>
<dbReference type="GO" id="GO:0032299">
    <property type="term" value="C:ribonuclease H2 complex"/>
    <property type="evidence" value="ECO:0007669"/>
    <property type="project" value="TreeGrafter"/>
</dbReference>
<evidence type="ECO:0000313" key="19">
    <source>
        <dbReference type="Proteomes" id="UP000007460"/>
    </source>
</evidence>
<evidence type="ECO:0000256" key="12">
    <source>
        <dbReference type="ARBA" id="ARBA00022801"/>
    </source>
</evidence>
<accession>D5BUG2</accession>
<evidence type="ECO:0000256" key="16">
    <source>
        <dbReference type="RuleBase" id="RU003515"/>
    </source>
</evidence>
<organism evidence="18 19">
    <name type="scientific">Puniceispirillum marinum (strain IMCC1322)</name>
    <dbReference type="NCBI Taxonomy" id="488538"/>
    <lineage>
        <taxon>Bacteria</taxon>
        <taxon>Pseudomonadati</taxon>
        <taxon>Pseudomonadota</taxon>
        <taxon>Alphaproteobacteria</taxon>
        <taxon>Candidatus Puniceispirillales</taxon>
        <taxon>Candidatus Puniceispirillaceae</taxon>
        <taxon>Candidatus Puniceispirillum</taxon>
    </lineage>
</organism>
<reference evidence="18 19" key="1">
    <citation type="journal article" date="2010" name="J. Bacteriol.">
        <title>Complete genome sequence of "Candidatus Puniceispirillum marinum" IMCC1322, a representative of the SAR116 clade in the Alphaproteobacteria.</title>
        <authorList>
            <person name="Oh H.M."/>
            <person name="Kwon K.K."/>
            <person name="Kang I."/>
            <person name="Kang S.G."/>
            <person name="Lee J.H."/>
            <person name="Kim S.J."/>
            <person name="Cho J.C."/>
        </authorList>
    </citation>
    <scope>NUCLEOTIDE SEQUENCE [LARGE SCALE GENOMIC DNA]</scope>
    <source>
        <strain evidence="18 19">IMCC1322</strain>
    </source>
</reference>
<dbReference type="GO" id="GO:0004523">
    <property type="term" value="F:RNA-DNA hybrid ribonuclease activity"/>
    <property type="evidence" value="ECO:0007669"/>
    <property type="project" value="UniProtKB-UniRule"/>
</dbReference>
<dbReference type="Pfam" id="PF01351">
    <property type="entry name" value="RNase_HII"/>
    <property type="match status" value="1"/>
</dbReference>
<comment type="function">
    <text evidence="3 14 16">Endonuclease that specifically degrades the RNA of RNA-DNA hybrids.</text>
</comment>
<evidence type="ECO:0000256" key="7">
    <source>
        <dbReference type="ARBA" id="ARBA00019179"/>
    </source>
</evidence>
<dbReference type="eggNOG" id="COG0164">
    <property type="taxonomic scope" value="Bacteria"/>
</dbReference>
<dbReference type="InterPro" id="IPR024567">
    <property type="entry name" value="RNase_HII/HIII_dom"/>
</dbReference>
<evidence type="ECO:0000256" key="4">
    <source>
        <dbReference type="ARBA" id="ARBA00004496"/>
    </source>
</evidence>
<dbReference type="RefSeq" id="WP_013046536.1">
    <property type="nucleotide sequence ID" value="NC_014010.1"/>
</dbReference>
<dbReference type="STRING" id="488538.SAR116_1666"/>
<dbReference type="HOGENOM" id="CLU_036532_3_2_5"/>
<dbReference type="GO" id="GO:0030145">
    <property type="term" value="F:manganese ion binding"/>
    <property type="evidence" value="ECO:0007669"/>
    <property type="project" value="UniProtKB-UniRule"/>
</dbReference>
<evidence type="ECO:0000256" key="5">
    <source>
        <dbReference type="ARBA" id="ARBA00007383"/>
    </source>
</evidence>
<keyword evidence="19" id="KW-1185">Reference proteome</keyword>
<dbReference type="GO" id="GO:0003723">
    <property type="term" value="F:RNA binding"/>
    <property type="evidence" value="ECO:0007669"/>
    <property type="project" value="UniProtKB-UniRule"/>
</dbReference>
<evidence type="ECO:0000259" key="17">
    <source>
        <dbReference type="PROSITE" id="PS51975"/>
    </source>
</evidence>
<feature type="binding site" evidence="14 15">
    <location>
        <position position="131"/>
    </location>
    <ligand>
        <name>a divalent metal cation</name>
        <dbReference type="ChEBI" id="CHEBI:60240"/>
    </ligand>
</feature>
<evidence type="ECO:0000256" key="13">
    <source>
        <dbReference type="ARBA" id="ARBA00023211"/>
    </source>
</evidence>
<comment type="cofactor">
    <cofactor evidence="2">
        <name>Mg(2+)</name>
        <dbReference type="ChEBI" id="CHEBI:18420"/>
    </cofactor>
</comment>
<protein>
    <recommendedName>
        <fullName evidence="7 14">Ribonuclease HII</fullName>
        <shortName evidence="14">RNase HII</shortName>
        <ecNumber evidence="6 14">3.1.26.4</ecNumber>
    </recommendedName>
</protein>
<name>D5BUG2_PUNMI</name>
<keyword evidence="10 14" id="KW-0479">Metal-binding</keyword>
<evidence type="ECO:0000256" key="2">
    <source>
        <dbReference type="ARBA" id="ARBA00001946"/>
    </source>
</evidence>
<evidence type="ECO:0000256" key="6">
    <source>
        <dbReference type="ARBA" id="ARBA00012180"/>
    </source>
</evidence>
<feature type="domain" description="RNase H type-2" evidence="17">
    <location>
        <begin position="22"/>
        <end position="230"/>
    </location>
</feature>
<dbReference type="GO" id="GO:0043137">
    <property type="term" value="P:DNA replication, removal of RNA primer"/>
    <property type="evidence" value="ECO:0007669"/>
    <property type="project" value="TreeGrafter"/>
</dbReference>
<dbReference type="Proteomes" id="UP000007460">
    <property type="component" value="Chromosome"/>
</dbReference>